<dbReference type="PROSITE" id="PS51257">
    <property type="entry name" value="PROKAR_LIPOPROTEIN"/>
    <property type="match status" value="1"/>
</dbReference>
<sequence length="140" mass="14806">MRVVFAAILLVLGLSACGAEAEQQAAAPPKPAMSADERAIRDTLERYVAVTRANDPHGVCAVTAREVIDQIEALGSTCESFVAEPTRKGGPHYSITTTSVVITGDRAMTRGKAVESDGPRSGDQPLVRENGRWLLTTKAG</sequence>
<dbReference type="Gene3D" id="3.10.450.50">
    <property type="match status" value="1"/>
</dbReference>
<accession>A0A9X3S0U5</accession>
<organism evidence="2 3">
    <name type="scientific">Solirubrobacter ginsenosidimutans</name>
    <dbReference type="NCBI Taxonomy" id="490573"/>
    <lineage>
        <taxon>Bacteria</taxon>
        <taxon>Bacillati</taxon>
        <taxon>Actinomycetota</taxon>
        <taxon>Thermoleophilia</taxon>
        <taxon>Solirubrobacterales</taxon>
        <taxon>Solirubrobacteraceae</taxon>
        <taxon>Solirubrobacter</taxon>
    </lineage>
</organism>
<protein>
    <recommendedName>
        <fullName evidence="4">Nuclear transport factor 2 family protein</fullName>
    </recommendedName>
</protein>
<evidence type="ECO:0008006" key="4">
    <source>
        <dbReference type="Google" id="ProtNLM"/>
    </source>
</evidence>
<evidence type="ECO:0000256" key="1">
    <source>
        <dbReference type="SAM" id="SignalP"/>
    </source>
</evidence>
<evidence type="ECO:0000313" key="2">
    <source>
        <dbReference type="EMBL" id="MDA0162450.1"/>
    </source>
</evidence>
<feature type="signal peptide" evidence="1">
    <location>
        <begin position="1"/>
        <end position="21"/>
    </location>
</feature>
<feature type="chain" id="PRO_5040982340" description="Nuclear transport factor 2 family protein" evidence="1">
    <location>
        <begin position="22"/>
        <end position="140"/>
    </location>
</feature>
<dbReference type="Proteomes" id="UP001149140">
    <property type="component" value="Unassembled WGS sequence"/>
</dbReference>
<proteinExistence type="predicted"/>
<keyword evidence="1" id="KW-0732">Signal</keyword>
<dbReference type="RefSeq" id="WP_270041690.1">
    <property type="nucleotide sequence ID" value="NZ_JAPDOD010000018.1"/>
</dbReference>
<dbReference type="EMBL" id="JAPDOD010000018">
    <property type="protein sequence ID" value="MDA0162450.1"/>
    <property type="molecule type" value="Genomic_DNA"/>
</dbReference>
<dbReference type="AlphaFoldDB" id="A0A9X3S0U5"/>
<name>A0A9X3S0U5_9ACTN</name>
<comment type="caution">
    <text evidence="2">The sequence shown here is derived from an EMBL/GenBank/DDBJ whole genome shotgun (WGS) entry which is preliminary data.</text>
</comment>
<dbReference type="InterPro" id="IPR032710">
    <property type="entry name" value="NTF2-like_dom_sf"/>
</dbReference>
<keyword evidence="3" id="KW-1185">Reference proteome</keyword>
<dbReference type="SUPFAM" id="SSF54427">
    <property type="entry name" value="NTF2-like"/>
    <property type="match status" value="1"/>
</dbReference>
<evidence type="ECO:0000313" key="3">
    <source>
        <dbReference type="Proteomes" id="UP001149140"/>
    </source>
</evidence>
<reference evidence="2" key="1">
    <citation type="submission" date="2022-10" db="EMBL/GenBank/DDBJ databases">
        <title>The WGS of Solirubrobacter ginsenosidimutans DSM 21036.</title>
        <authorList>
            <person name="Jiang Z."/>
        </authorList>
    </citation>
    <scope>NUCLEOTIDE SEQUENCE</scope>
    <source>
        <strain evidence="2">DSM 21036</strain>
    </source>
</reference>
<gene>
    <name evidence="2" type="ORF">OM076_19410</name>
</gene>